<keyword evidence="2" id="KW-1185">Reference proteome</keyword>
<evidence type="ECO:0000313" key="2">
    <source>
        <dbReference type="Proteomes" id="UP000007886"/>
    </source>
</evidence>
<evidence type="ECO:0000313" key="1">
    <source>
        <dbReference type="EMBL" id="BAL79321.1"/>
    </source>
</evidence>
<protein>
    <recommendedName>
        <fullName evidence="3">NERD domain-containing protein</fullName>
    </recommendedName>
</protein>
<reference evidence="1 2" key="1">
    <citation type="journal article" date="2012" name="Microbes Environ.">
        <title>Complete genome sequence of Bradyrhizobium sp. S23321: insights into symbiosis evolution in soil oligotrophs.</title>
        <authorList>
            <person name="Okubo T."/>
            <person name="Tsukui T."/>
            <person name="Maita H."/>
            <person name="Okamoto S."/>
            <person name="Oshima K."/>
            <person name="Fujisawa T."/>
            <person name="Saito A."/>
            <person name="Futamata H."/>
            <person name="Hattori R."/>
            <person name="Shimomura Y."/>
            <person name="Haruta S."/>
            <person name="Morimoto S."/>
            <person name="Wang Y."/>
            <person name="Sakai Y."/>
            <person name="Hattori M."/>
            <person name="Aizawa S."/>
            <person name="Nagashima K.V.P."/>
            <person name="Masuda S."/>
            <person name="Hattori T."/>
            <person name="Yamashita A."/>
            <person name="Bao Z."/>
            <person name="Hayatsu M."/>
            <person name="Kajiya-Kanegae H."/>
            <person name="Yoshinaga I."/>
            <person name="Sakamoto K."/>
            <person name="Toyota K."/>
            <person name="Nakao M."/>
            <person name="Kohara M."/>
            <person name="Anda M."/>
            <person name="Niwa R."/>
            <person name="Jung-Hwan P."/>
            <person name="Sameshima-Saito R."/>
            <person name="Tokuda S."/>
            <person name="Yamamoto S."/>
            <person name="Yamamoto S."/>
            <person name="Yokoyama T."/>
            <person name="Akutsu T."/>
            <person name="Nakamura Y."/>
            <person name="Nakahira-Yanaka Y."/>
            <person name="Takada Hoshino Y."/>
            <person name="Hirakawa H."/>
            <person name="Mitsui H."/>
            <person name="Terasawa K."/>
            <person name="Itakura M."/>
            <person name="Sato S."/>
            <person name="Ikeda-Ohtsubo W."/>
            <person name="Sakakura N."/>
            <person name="Kaminuma E."/>
            <person name="Minamisawa K."/>
        </authorList>
    </citation>
    <scope>NUCLEOTIDE SEQUENCE [LARGE SCALE GENOMIC DNA]</scope>
    <source>
        <strain evidence="1 2">S23321</strain>
    </source>
</reference>
<dbReference type="EMBL" id="AP012279">
    <property type="protein sequence ID" value="BAL79321.1"/>
    <property type="molecule type" value="Genomic_DNA"/>
</dbReference>
<dbReference type="KEGG" id="brs:S23_61330"/>
<dbReference type="Proteomes" id="UP000007886">
    <property type="component" value="Chromosome"/>
</dbReference>
<organism evidence="1 2">
    <name type="scientific">Bradyrhizobium cosmicum</name>
    <dbReference type="NCBI Taxonomy" id="1404864"/>
    <lineage>
        <taxon>Bacteria</taxon>
        <taxon>Pseudomonadati</taxon>
        <taxon>Pseudomonadota</taxon>
        <taxon>Alphaproteobacteria</taxon>
        <taxon>Hyphomicrobiales</taxon>
        <taxon>Nitrobacteraceae</taxon>
        <taxon>Bradyrhizobium</taxon>
    </lineage>
</organism>
<accession>A0AAI8MIP8</accession>
<sequence>MSELAHPWIYTLARADVDGAFPAPIVEALYRLGIAPGGLSDIDPEHIYLNNPIWKRPYVLRTDGSLFVALPQLIFSFPFVIMEALMDGHLHLETAYESARANYLEEAIMAHVATAMPSAEIYRGVAWVDPDTGKVWENDIVAVVGNFIFIFEAKSGRIKDASRRGGTLSLRKNFKELFVEPGEQSGRLENYLNTRQQNAQLRLKSTSKPVDLRLDKPKIVFTFSICIEHFAALTSARHYLKELGLVSDHTPWAPVLSLGELQMISQFLDSEVSFIHYLTRRATLEQVFDFEGDEQDLLSAYLTNGLWVDKDALDGRKIVFFGADDPVRRHKIARSDRTVVELHGISLSPMWDAIVRDIYNRKDQRHRFDIINVILNQQPPALAELERRVRRFRRGVSLPDGDMAFLKFPIGSKLFALAIHFSKRMPDEHEWQDLGRNLVGMLMPEGGGVECATFAFVRRSRNATFDRASFYRYIQRPNSDQDG</sequence>
<evidence type="ECO:0008006" key="3">
    <source>
        <dbReference type="Google" id="ProtNLM"/>
    </source>
</evidence>
<dbReference type="AlphaFoldDB" id="A0AAI8MIP8"/>
<name>A0AAI8MIP8_9BRAD</name>
<proteinExistence type="predicted"/>
<gene>
    <name evidence="1" type="ORF">S23_61330</name>
</gene>